<dbReference type="Proteomes" id="UP000886523">
    <property type="component" value="Unassembled WGS sequence"/>
</dbReference>
<dbReference type="InterPro" id="IPR036397">
    <property type="entry name" value="RNaseH_sf"/>
</dbReference>
<dbReference type="EMBL" id="MU128971">
    <property type="protein sequence ID" value="KAF9513558.1"/>
    <property type="molecule type" value="Genomic_DNA"/>
</dbReference>
<gene>
    <name evidence="2" type="ORF">BS47DRAFT_1256822</name>
</gene>
<evidence type="ECO:0000313" key="3">
    <source>
        <dbReference type="Proteomes" id="UP000886523"/>
    </source>
</evidence>
<sequence length="66" mass="7312">ILPALSLNGILHADIQAGVYNAEMFKNFIGALLTHMHPFLEPNSVIVLDNASIHKADELQEMVEAW</sequence>
<name>A0A9P6AX01_9AGAM</name>
<dbReference type="Pfam" id="PF13358">
    <property type="entry name" value="DDE_3"/>
    <property type="match status" value="1"/>
</dbReference>
<protein>
    <recommendedName>
        <fullName evidence="1">Tc1-like transposase DDE domain-containing protein</fullName>
    </recommendedName>
</protein>
<dbReference type="InterPro" id="IPR038717">
    <property type="entry name" value="Tc1-like_DDE_dom"/>
</dbReference>
<dbReference type="OrthoDB" id="2142724at2759"/>
<evidence type="ECO:0000259" key="1">
    <source>
        <dbReference type="Pfam" id="PF13358"/>
    </source>
</evidence>
<accession>A0A9P6AX01</accession>
<reference evidence="2" key="1">
    <citation type="journal article" date="2020" name="Nat. Commun.">
        <title>Large-scale genome sequencing of mycorrhizal fungi provides insights into the early evolution of symbiotic traits.</title>
        <authorList>
            <person name="Miyauchi S."/>
            <person name="Kiss E."/>
            <person name="Kuo A."/>
            <person name="Drula E."/>
            <person name="Kohler A."/>
            <person name="Sanchez-Garcia M."/>
            <person name="Morin E."/>
            <person name="Andreopoulos B."/>
            <person name="Barry K.W."/>
            <person name="Bonito G."/>
            <person name="Buee M."/>
            <person name="Carver A."/>
            <person name="Chen C."/>
            <person name="Cichocki N."/>
            <person name="Clum A."/>
            <person name="Culley D."/>
            <person name="Crous P.W."/>
            <person name="Fauchery L."/>
            <person name="Girlanda M."/>
            <person name="Hayes R.D."/>
            <person name="Keri Z."/>
            <person name="LaButti K."/>
            <person name="Lipzen A."/>
            <person name="Lombard V."/>
            <person name="Magnuson J."/>
            <person name="Maillard F."/>
            <person name="Murat C."/>
            <person name="Nolan M."/>
            <person name="Ohm R.A."/>
            <person name="Pangilinan J."/>
            <person name="Pereira M.F."/>
            <person name="Perotto S."/>
            <person name="Peter M."/>
            <person name="Pfister S."/>
            <person name="Riley R."/>
            <person name="Sitrit Y."/>
            <person name="Stielow J.B."/>
            <person name="Szollosi G."/>
            <person name="Zifcakova L."/>
            <person name="Stursova M."/>
            <person name="Spatafora J.W."/>
            <person name="Tedersoo L."/>
            <person name="Vaario L.M."/>
            <person name="Yamada A."/>
            <person name="Yan M."/>
            <person name="Wang P."/>
            <person name="Xu J."/>
            <person name="Bruns T."/>
            <person name="Baldrian P."/>
            <person name="Vilgalys R."/>
            <person name="Dunand C."/>
            <person name="Henrissat B."/>
            <person name="Grigoriev I.V."/>
            <person name="Hibbett D."/>
            <person name="Nagy L.G."/>
            <person name="Martin F.M."/>
        </authorList>
    </citation>
    <scope>NUCLEOTIDE SEQUENCE</scope>
    <source>
        <strain evidence="2">UP504</strain>
    </source>
</reference>
<feature type="non-terminal residue" evidence="2">
    <location>
        <position position="1"/>
    </location>
</feature>
<dbReference type="AlphaFoldDB" id="A0A9P6AX01"/>
<keyword evidence="3" id="KW-1185">Reference proteome</keyword>
<organism evidence="2 3">
    <name type="scientific">Hydnum rufescens UP504</name>
    <dbReference type="NCBI Taxonomy" id="1448309"/>
    <lineage>
        <taxon>Eukaryota</taxon>
        <taxon>Fungi</taxon>
        <taxon>Dikarya</taxon>
        <taxon>Basidiomycota</taxon>
        <taxon>Agaricomycotina</taxon>
        <taxon>Agaricomycetes</taxon>
        <taxon>Cantharellales</taxon>
        <taxon>Hydnaceae</taxon>
        <taxon>Hydnum</taxon>
    </lineage>
</organism>
<evidence type="ECO:0000313" key="2">
    <source>
        <dbReference type="EMBL" id="KAF9513558.1"/>
    </source>
</evidence>
<dbReference type="Gene3D" id="3.30.420.10">
    <property type="entry name" value="Ribonuclease H-like superfamily/Ribonuclease H"/>
    <property type="match status" value="1"/>
</dbReference>
<dbReference type="GO" id="GO:0003676">
    <property type="term" value="F:nucleic acid binding"/>
    <property type="evidence" value="ECO:0007669"/>
    <property type="project" value="InterPro"/>
</dbReference>
<comment type="caution">
    <text evidence="2">The sequence shown here is derived from an EMBL/GenBank/DDBJ whole genome shotgun (WGS) entry which is preliminary data.</text>
</comment>
<feature type="non-terminal residue" evidence="2">
    <location>
        <position position="66"/>
    </location>
</feature>
<proteinExistence type="predicted"/>
<feature type="domain" description="Tc1-like transposase DDE" evidence="1">
    <location>
        <begin position="3"/>
        <end position="65"/>
    </location>
</feature>